<dbReference type="EMBL" id="FOMR01000008">
    <property type="protein sequence ID" value="SFE11905.1"/>
    <property type="molecule type" value="Genomic_DNA"/>
</dbReference>
<accession>A0A1I1XX26</accession>
<keyword evidence="3" id="KW-1185">Reference proteome</keyword>
<evidence type="ECO:0000256" key="1">
    <source>
        <dbReference type="SAM" id="Phobius"/>
    </source>
</evidence>
<proteinExistence type="predicted"/>
<keyword evidence="1" id="KW-1133">Transmembrane helix</keyword>
<organism evidence="2 3">
    <name type="scientific">Lentibacillus persicus</name>
    <dbReference type="NCBI Taxonomy" id="640948"/>
    <lineage>
        <taxon>Bacteria</taxon>
        <taxon>Bacillati</taxon>
        <taxon>Bacillota</taxon>
        <taxon>Bacilli</taxon>
        <taxon>Bacillales</taxon>
        <taxon>Bacillaceae</taxon>
        <taxon>Lentibacillus</taxon>
    </lineage>
</organism>
<sequence length="51" mass="6018">MVEMMLEFMLGPLRGITDFYVEYQIYFNTLIVGFALYKLLFSKKNAEKTAE</sequence>
<keyword evidence="1" id="KW-0812">Transmembrane</keyword>
<evidence type="ECO:0000313" key="3">
    <source>
        <dbReference type="Proteomes" id="UP000199474"/>
    </source>
</evidence>
<protein>
    <submittedName>
        <fullName evidence="2">Uncharacterized protein</fullName>
    </submittedName>
</protein>
<reference evidence="3" key="1">
    <citation type="submission" date="2016-10" db="EMBL/GenBank/DDBJ databases">
        <authorList>
            <person name="Varghese N."/>
            <person name="Submissions S."/>
        </authorList>
    </citation>
    <scope>NUCLEOTIDE SEQUENCE [LARGE SCALE GENOMIC DNA]</scope>
    <source>
        <strain evidence="3">DSM 22530</strain>
    </source>
</reference>
<dbReference type="RefSeq" id="WP_177183435.1">
    <property type="nucleotide sequence ID" value="NZ_FOMR01000008.1"/>
</dbReference>
<gene>
    <name evidence="2" type="ORF">SAMN05216238_108166</name>
</gene>
<keyword evidence="1" id="KW-0472">Membrane</keyword>
<name>A0A1I1XX26_9BACI</name>
<feature type="transmembrane region" description="Helical" evidence="1">
    <location>
        <begin position="20"/>
        <end position="41"/>
    </location>
</feature>
<evidence type="ECO:0000313" key="2">
    <source>
        <dbReference type="EMBL" id="SFE11905.1"/>
    </source>
</evidence>
<dbReference type="Proteomes" id="UP000199474">
    <property type="component" value="Unassembled WGS sequence"/>
</dbReference>
<dbReference type="STRING" id="640948.SAMN05216238_108166"/>
<dbReference type="AlphaFoldDB" id="A0A1I1XX26"/>